<gene>
    <name evidence="6" type="primary">tiaS</name>
    <name evidence="11" type="ordered locus">MmarC5_0989</name>
</gene>
<comment type="subcellular location">
    <subcellularLocation>
        <location evidence="6">Cytoplasm</location>
    </subcellularLocation>
</comment>
<dbReference type="eggNOG" id="arCOG01115">
    <property type="taxonomic scope" value="Archaea"/>
</dbReference>
<dbReference type="GO" id="GO:0005737">
    <property type="term" value="C:cytoplasm"/>
    <property type="evidence" value="ECO:0007669"/>
    <property type="project" value="UniProtKB-SubCell"/>
</dbReference>
<dbReference type="InterPro" id="IPR004365">
    <property type="entry name" value="NA-bd_OB_tRNA"/>
</dbReference>
<dbReference type="AlphaFoldDB" id="A4FYL1"/>
<dbReference type="Gene3D" id="2.40.50.1010">
    <property type="match status" value="1"/>
</dbReference>
<dbReference type="PANTHER" id="PTHR40705:SF1">
    <property type="entry name" value="TRNA(ILE2) 2-AGMATINYLCYTIDINE SYNTHETASE TIAS"/>
    <property type="match status" value="1"/>
</dbReference>
<protein>
    <recommendedName>
        <fullName evidence="6">tRNA(Ile2) 2-agmatinylcytidine synthetase TiaS</fullName>
        <shortName evidence="6">tRNA(Ile2)-agm2C synthetase</shortName>
        <ecNumber evidence="6">6.3.4.22</ecNumber>
    </recommendedName>
    <alternativeName>
        <fullName evidence="6">tRNA(Ile2) agmatidine synthetase</fullName>
    </alternativeName>
</protein>
<dbReference type="Pfam" id="PF22641">
    <property type="entry name" value="TiaS_TCKD"/>
    <property type="match status" value="1"/>
</dbReference>
<comment type="function">
    <text evidence="6">ATP-dependent agmatine transferase that catalyzes the formation of 2-agmatinylcytidine (agm2C) at the wobble position (C34) of tRNA(Ile2), converting the codon specificity from AUG to AUA.</text>
</comment>
<comment type="catalytic activity">
    <reaction evidence="6">
        <text>cytidine(34) in tRNA(Ile2) + agmatine + ATP + H2O = 2-agmatinylcytidine(34) in tRNA(Ile2) + AMP + 2 phosphate + 2 H(+)</text>
        <dbReference type="Rhea" id="RHEA:43608"/>
        <dbReference type="Rhea" id="RHEA-COMP:10625"/>
        <dbReference type="Rhea" id="RHEA-COMP:10626"/>
        <dbReference type="ChEBI" id="CHEBI:15377"/>
        <dbReference type="ChEBI" id="CHEBI:15378"/>
        <dbReference type="ChEBI" id="CHEBI:30616"/>
        <dbReference type="ChEBI" id="CHEBI:43474"/>
        <dbReference type="ChEBI" id="CHEBI:58145"/>
        <dbReference type="ChEBI" id="CHEBI:82748"/>
        <dbReference type="ChEBI" id="CHEBI:83545"/>
        <dbReference type="ChEBI" id="CHEBI:456215"/>
        <dbReference type="EC" id="6.3.4.22"/>
    </reaction>
</comment>
<reference evidence="11 12" key="1">
    <citation type="submission" date="2007-03" db="EMBL/GenBank/DDBJ databases">
        <title>Complete sequence of chromosome of Methanococcus maripaludis C5.</title>
        <authorList>
            <consortium name="US DOE Joint Genome Institute"/>
            <person name="Copeland A."/>
            <person name="Lucas S."/>
            <person name="Lapidus A."/>
            <person name="Barry K."/>
            <person name="Glavina del Rio T."/>
            <person name="Dalin E."/>
            <person name="Tice H."/>
            <person name="Pitluck S."/>
            <person name="Chertkov O."/>
            <person name="Brettin T."/>
            <person name="Bruce D."/>
            <person name="Han C."/>
            <person name="Detter J.C."/>
            <person name="Schmutz J."/>
            <person name="Larimer F."/>
            <person name="Land M."/>
            <person name="Hauser L."/>
            <person name="Kyrpides N."/>
            <person name="Mikhailova N."/>
            <person name="Sieprawska-Lupa M."/>
            <person name="Whitman W.B."/>
            <person name="Richardson P."/>
        </authorList>
    </citation>
    <scope>NUCLEOTIDE SEQUENCE [LARGE SCALE GENOMIC DNA]</scope>
    <source>
        <strain evidence="12">C5 / ATCC BAA-1333</strain>
    </source>
</reference>
<dbReference type="KEGG" id="mmq:MmarC5_0989"/>
<evidence type="ECO:0000256" key="1">
    <source>
        <dbReference type="ARBA" id="ARBA00022490"/>
    </source>
</evidence>
<evidence type="ECO:0000259" key="8">
    <source>
        <dbReference type="Pfam" id="PF08489"/>
    </source>
</evidence>
<feature type="domain" description="TiaS C-terminal zinc ribbon" evidence="10">
    <location>
        <begin position="353"/>
        <end position="394"/>
    </location>
</feature>
<evidence type="ECO:0000259" key="10">
    <source>
        <dbReference type="Pfam" id="PF23783"/>
    </source>
</evidence>
<comment type="similarity">
    <text evidence="6">Belongs to the TiaS family.</text>
</comment>
<dbReference type="CDD" id="cd04482">
    <property type="entry name" value="RPA2_OBF_like"/>
    <property type="match status" value="1"/>
</dbReference>
<dbReference type="GeneID" id="4929102"/>
<evidence type="ECO:0000256" key="5">
    <source>
        <dbReference type="ARBA" id="ARBA00022840"/>
    </source>
</evidence>
<feature type="domain" description="TiaS FLD" evidence="8">
    <location>
        <begin position="146"/>
        <end position="255"/>
    </location>
</feature>
<evidence type="ECO:0000256" key="4">
    <source>
        <dbReference type="ARBA" id="ARBA00022741"/>
    </source>
</evidence>
<dbReference type="HOGENOM" id="CLU_675459_0_0_2"/>
<dbReference type="InterPro" id="IPR055394">
    <property type="entry name" value="Zn_ribbon_TiaS"/>
</dbReference>
<dbReference type="Gene3D" id="3.30.70.2200">
    <property type="match status" value="1"/>
</dbReference>
<evidence type="ECO:0000256" key="2">
    <source>
        <dbReference type="ARBA" id="ARBA00022598"/>
    </source>
</evidence>
<evidence type="ECO:0000313" key="11">
    <source>
        <dbReference type="EMBL" id="ABO35295.1"/>
    </source>
</evidence>
<dbReference type="RefSeq" id="WP_011868748.1">
    <property type="nucleotide sequence ID" value="NC_009135.1"/>
</dbReference>
<dbReference type="Proteomes" id="UP000000253">
    <property type="component" value="Chromosome"/>
</dbReference>
<keyword evidence="4 6" id="KW-0547">Nucleotide-binding</keyword>
<keyword evidence="5 6" id="KW-0067">ATP-binding</keyword>
<dbReference type="HAMAP" id="MF_01892">
    <property type="entry name" value="tRNA_Ile2_agm2C_synt"/>
    <property type="match status" value="1"/>
</dbReference>
<sequence>MYIGIDDTDSRENYCTTYVGTILQEELQKNYKMDTPKLIRMNPMVKYKTRGNGGVCLRIIEDEKKLDESEIESIRKLVIEMVEKFSDFDCENTNPGIVFLSEENYQKHEKTLLNYYNSVLYDILKVEDSEKVLNEIGAEYIKYKKGHGIIGALGAIASKPPFTYELLSYRKSEKWGTEREIDVDSILKMDSETFPFTFNNIDGKKSIITPHTPCPVLYGIRGISREILEKVKNIVKSDELDKCQIFITNQGTDAHLRFSKIKDIYPDTGVISYGKIIENPKEIAGGHVLFKIKDSTGEIDCIAYEPTKEFRNIVRKLICGDLVGVYGTVREEPFEINVEKLKVVTLRKIYEKNKFCVCGGTLKAKGLKSGYKCKVCGKRVNYDEIELNELKRDIKEGFYEVPPSARRHLSKPIVLYDFNLETIN</sequence>
<feature type="domain" description="OB" evidence="7">
    <location>
        <begin position="283"/>
        <end position="343"/>
    </location>
</feature>
<dbReference type="GO" id="GO:0005524">
    <property type="term" value="F:ATP binding"/>
    <property type="evidence" value="ECO:0007669"/>
    <property type="project" value="UniProtKB-KW"/>
</dbReference>
<keyword evidence="3 6" id="KW-0819">tRNA processing</keyword>
<dbReference type="GO" id="GO:0016879">
    <property type="term" value="F:ligase activity, forming carbon-nitrogen bonds"/>
    <property type="evidence" value="ECO:0007669"/>
    <property type="project" value="UniProtKB-UniRule"/>
</dbReference>
<evidence type="ECO:0000256" key="3">
    <source>
        <dbReference type="ARBA" id="ARBA00022694"/>
    </source>
</evidence>
<evidence type="ECO:0000256" key="6">
    <source>
        <dbReference type="HAMAP-Rule" id="MF_01892"/>
    </source>
</evidence>
<accession>A4FYL1</accession>
<dbReference type="GO" id="GO:0003676">
    <property type="term" value="F:nucleic acid binding"/>
    <property type="evidence" value="ECO:0007669"/>
    <property type="project" value="InterPro"/>
</dbReference>
<feature type="domain" description="TiaS-like TCKD" evidence="9">
    <location>
        <begin position="2"/>
        <end position="144"/>
    </location>
</feature>
<evidence type="ECO:0000313" key="12">
    <source>
        <dbReference type="Proteomes" id="UP000000253"/>
    </source>
</evidence>
<name>A4FYL1_METM5</name>
<dbReference type="Gene3D" id="3.90.600.20">
    <property type="match status" value="1"/>
</dbReference>
<dbReference type="GO" id="GO:0002101">
    <property type="term" value="P:tRNA wobble cytosine modification"/>
    <property type="evidence" value="ECO:0007669"/>
    <property type="project" value="UniProtKB-UniRule"/>
</dbReference>
<evidence type="ECO:0000259" key="7">
    <source>
        <dbReference type="Pfam" id="PF01336"/>
    </source>
</evidence>
<dbReference type="EMBL" id="CP000609">
    <property type="protein sequence ID" value="ABO35295.1"/>
    <property type="molecule type" value="Genomic_DNA"/>
</dbReference>
<dbReference type="InterPro" id="IPR013696">
    <property type="entry name" value="TiaS_FLD"/>
</dbReference>
<dbReference type="OrthoDB" id="39189at2157"/>
<dbReference type="InterPro" id="IPR053870">
    <property type="entry name" value="TiaS-like_TCKD"/>
</dbReference>
<evidence type="ECO:0000259" key="9">
    <source>
        <dbReference type="Pfam" id="PF22641"/>
    </source>
</evidence>
<dbReference type="Pfam" id="PF01336">
    <property type="entry name" value="tRNA_anti-codon"/>
    <property type="match status" value="1"/>
</dbReference>
<dbReference type="EC" id="6.3.4.22" evidence="6"/>
<keyword evidence="2 6" id="KW-0436">Ligase</keyword>
<dbReference type="STRING" id="402880.MmarC5_0989"/>
<dbReference type="Pfam" id="PF23783">
    <property type="entry name" value="Zn_ribbon_TiaS"/>
    <property type="match status" value="1"/>
</dbReference>
<dbReference type="Pfam" id="PF08489">
    <property type="entry name" value="TiaS_FLD"/>
    <property type="match status" value="1"/>
</dbReference>
<dbReference type="PANTHER" id="PTHR40705">
    <property type="entry name" value="TRNA(ILE2) 2-AGMATINYLCYTIDINE SYNTHETASE TIAS"/>
    <property type="match status" value="1"/>
</dbReference>
<keyword evidence="1 6" id="KW-0963">Cytoplasm</keyword>
<proteinExistence type="inferred from homology"/>
<organism evidence="11 12">
    <name type="scientific">Methanococcus maripaludis (strain C5 / ATCC BAA-1333)</name>
    <dbReference type="NCBI Taxonomy" id="402880"/>
    <lineage>
        <taxon>Archaea</taxon>
        <taxon>Methanobacteriati</taxon>
        <taxon>Methanobacteriota</taxon>
        <taxon>Methanomada group</taxon>
        <taxon>Methanococci</taxon>
        <taxon>Methanococcales</taxon>
        <taxon>Methanococcaceae</taxon>
        <taxon>Methanococcus</taxon>
    </lineage>
</organism>
<dbReference type="InterPro" id="IPR024913">
    <property type="entry name" value="tRNA_Ile2__agm2C_synt"/>
</dbReference>